<dbReference type="GO" id="GO:0006013">
    <property type="term" value="P:mannose metabolic process"/>
    <property type="evidence" value="ECO:0007669"/>
    <property type="project" value="InterPro"/>
</dbReference>
<dbReference type="Pfam" id="PF01074">
    <property type="entry name" value="Glyco_hydro_38N"/>
    <property type="match status" value="1"/>
</dbReference>
<dbReference type="InterPro" id="IPR000602">
    <property type="entry name" value="Glyco_hydro_38_N"/>
</dbReference>
<accession>X0UVN7</accession>
<dbReference type="Gene3D" id="3.20.110.10">
    <property type="entry name" value="Glycoside hydrolase 38, N terminal domain"/>
    <property type="match status" value="1"/>
</dbReference>
<dbReference type="GO" id="GO:0004559">
    <property type="term" value="F:alpha-mannosidase activity"/>
    <property type="evidence" value="ECO:0007669"/>
    <property type="project" value="InterPro"/>
</dbReference>
<comment type="caution">
    <text evidence="2">The sequence shown here is derived from an EMBL/GenBank/DDBJ whole genome shotgun (WGS) entry which is preliminary data.</text>
</comment>
<feature type="non-terminal residue" evidence="2">
    <location>
        <position position="311"/>
    </location>
</feature>
<organism evidence="2">
    <name type="scientific">marine sediment metagenome</name>
    <dbReference type="NCBI Taxonomy" id="412755"/>
    <lineage>
        <taxon>unclassified sequences</taxon>
        <taxon>metagenomes</taxon>
        <taxon>ecological metagenomes</taxon>
    </lineage>
</organism>
<sequence>AIKKGWIALDALYGNELTALCRPEELIRLVDYAERLRRSYDFTINSAMITDVPGYTWGIVPVLAQSGVKYFSVGPNRGHRIGYTLSSWGDKPFYWESPSGKQNILCWVAGEGYSLFHSGRLDSGRLFNYLKRLEKSKYPYDMVQIRYSIGGDNGPPDPELSEFVKNWNAKYAYPKLVVATTSEMFREFERRYADRVPKARGDFTPYWEDGAGSSARETSMNRAAAERLVQSETLWAMLNAAGYPADEFYTAWRNVILYDEHTWGAHCSISQPDSDFTKAQWKIKQAFALDADAQSQKLLKDSLARHRSPAK</sequence>
<protein>
    <recommendedName>
        <fullName evidence="1">Glycoside hydrolase family 38 N-terminal domain-containing protein</fullName>
    </recommendedName>
</protein>
<dbReference type="InterPro" id="IPR011330">
    <property type="entry name" value="Glyco_hydro/deAcase_b/a-brl"/>
</dbReference>
<name>X0UVN7_9ZZZZ</name>
<feature type="non-terminal residue" evidence="2">
    <location>
        <position position="1"/>
    </location>
</feature>
<evidence type="ECO:0000259" key="1">
    <source>
        <dbReference type="Pfam" id="PF01074"/>
    </source>
</evidence>
<reference evidence="2" key="1">
    <citation type="journal article" date="2014" name="Front. Microbiol.">
        <title>High frequency of phylogenetically diverse reductive dehalogenase-homologous genes in deep subseafloor sedimentary metagenomes.</title>
        <authorList>
            <person name="Kawai M."/>
            <person name="Futagami T."/>
            <person name="Toyoda A."/>
            <person name="Takaki Y."/>
            <person name="Nishi S."/>
            <person name="Hori S."/>
            <person name="Arai W."/>
            <person name="Tsubouchi T."/>
            <person name="Morono Y."/>
            <person name="Uchiyama I."/>
            <person name="Ito T."/>
            <person name="Fujiyama A."/>
            <person name="Inagaki F."/>
            <person name="Takami H."/>
        </authorList>
    </citation>
    <scope>NUCLEOTIDE SEQUENCE</scope>
    <source>
        <strain evidence="2">Expedition CK06-06</strain>
    </source>
</reference>
<dbReference type="SUPFAM" id="SSF88713">
    <property type="entry name" value="Glycoside hydrolase/deacetylase"/>
    <property type="match status" value="1"/>
</dbReference>
<evidence type="ECO:0000313" key="2">
    <source>
        <dbReference type="EMBL" id="GAF92490.1"/>
    </source>
</evidence>
<dbReference type="EMBL" id="BARS01010341">
    <property type="protein sequence ID" value="GAF92490.1"/>
    <property type="molecule type" value="Genomic_DNA"/>
</dbReference>
<dbReference type="InterPro" id="IPR027291">
    <property type="entry name" value="Glyco_hydro_38_N_sf"/>
</dbReference>
<proteinExistence type="predicted"/>
<gene>
    <name evidence="2" type="ORF">S01H1_19199</name>
</gene>
<dbReference type="AlphaFoldDB" id="X0UVN7"/>
<feature type="domain" description="Glycoside hydrolase family 38 N-terminal" evidence="1">
    <location>
        <begin position="15"/>
        <end position="206"/>
    </location>
</feature>